<dbReference type="Pfam" id="PF13273">
    <property type="entry name" value="DUF4064"/>
    <property type="match status" value="1"/>
</dbReference>
<evidence type="ECO:0000259" key="2">
    <source>
        <dbReference type="Pfam" id="PF13273"/>
    </source>
</evidence>
<proteinExistence type="predicted"/>
<keyword evidence="1" id="KW-1133">Transmembrane helix</keyword>
<gene>
    <name evidence="3" type="ORF">CIG75_15520</name>
</gene>
<sequence>MKRTAEFGLGLAGGILGILFALAGVFFGEVAQSLAVEEGGLVAGLSWIALLFSVLGIIGAVLVRKKTVLASILMLVAAIGGFVCISFFYILPGILLIIAGIMGLVRKDKGLPE</sequence>
<organism evidence="3 4">
    <name type="scientific">Tumebacillus algifaecis</name>
    <dbReference type="NCBI Taxonomy" id="1214604"/>
    <lineage>
        <taxon>Bacteria</taxon>
        <taxon>Bacillati</taxon>
        <taxon>Bacillota</taxon>
        <taxon>Bacilli</taxon>
        <taxon>Bacillales</taxon>
        <taxon>Alicyclobacillaceae</taxon>
        <taxon>Tumebacillus</taxon>
    </lineage>
</organism>
<dbReference type="RefSeq" id="WP_094237443.1">
    <property type="nucleotide sequence ID" value="NZ_CP022657.1"/>
</dbReference>
<dbReference type="Proteomes" id="UP000214688">
    <property type="component" value="Chromosome"/>
</dbReference>
<evidence type="ECO:0000313" key="3">
    <source>
        <dbReference type="EMBL" id="ASS76210.1"/>
    </source>
</evidence>
<feature type="domain" description="DUF4064" evidence="2">
    <location>
        <begin position="2"/>
        <end position="84"/>
    </location>
</feature>
<protein>
    <recommendedName>
        <fullName evidence="2">DUF4064 domain-containing protein</fullName>
    </recommendedName>
</protein>
<dbReference type="EMBL" id="CP022657">
    <property type="protein sequence ID" value="ASS76210.1"/>
    <property type="molecule type" value="Genomic_DNA"/>
</dbReference>
<keyword evidence="1" id="KW-0812">Transmembrane</keyword>
<evidence type="ECO:0000313" key="4">
    <source>
        <dbReference type="Proteomes" id="UP000214688"/>
    </source>
</evidence>
<feature type="transmembrane region" description="Helical" evidence="1">
    <location>
        <begin position="40"/>
        <end position="63"/>
    </location>
</feature>
<evidence type="ECO:0000256" key="1">
    <source>
        <dbReference type="SAM" id="Phobius"/>
    </source>
</evidence>
<feature type="transmembrane region" description="Helical" evidence="1">
    <location>
        <begin position="7"/>
        <end position="28"/>
    </location>
</feature>
<reference evidence="3 4" key="1">
    <citation type="journal article" date="2015" name="Int. J. Syst. Evol. Microbiol.">
        <title>Tumebacillus algifaecis sp. nov., isolated from decomposing algal scum.</title>
        <authorList>
            <person name="Wu Y.F."/>
            <person name="Zhang B."/>
            <person name="Xing P."/>
            <person name="Wu Q.L."/>
            <person name="Liu S.J."/>
        </authorList>
    </citation>
    <scope>NUCLEOTIDE SEQUENCE [LARGE SCALE GENOMIC DNA]</scope>
    <source>
        <strain evidence="3 4">THMBR28</strain>
    </source>
</reference>
<dbReference type="InterPro" id="IPR025273">
    <property type="entry name" value="DUF4064"/>
</dbReference>
<name>A0A223D3U3_9BACL</name>
<dbReference type="AlphaFoldDB" id="A0A223D3U3"/>
<dbReference type="KEGG" id="tab:CIG75_15520"/>
<keyword evidence="4" id="KW-1185">Reference proteome</keyword>
<dbReference type="OrthoDB" id="2623361at2"/>
<accession>A0A223D3U3</accession>
<keyword evidence="1" id="KW-0472">Membrane</keyword>
<feature type="transmembrane region" description="Helical" evidence="1">
    <location>
        <begin position="75"/>
        <end position="105"/>
    </location>
</feature>